<evidence type="ECO:0000313" key="2">
    <source>
        <dbReference type="Proteomes" id="UP000241096"/>
    </source>
</evidence>
<keyword evidence="2" id="KW-1185">Reference proteome</keyword>
<reference evidence="1 2" key="1">
    <citation type="submission" date="2017-09" db="EMBL/GenBank/DDBJ databases">
        <authorList>
            <person name="Ehlers B."/>
            <person name="Leendertz F.H."/>
        </authorList>
    </citation>
    <scope>NUCLEOTIDE SEQUENCE [LARGE SCALE GENOMIC DNA]</scope>
</reference>
<sequence length="65" mass="7261">MALAQVHRFREKVAIYLANGETVYLTPKEAKEVAKALNGAAKDIKQHSFSASEFRTVQIQISKEV</sequence>
<dbReference type="Proteomes" id="UP000241096">
    <property type="component" value="Segment"/>
</dbReference>
<proteinExistence type="predicted"/>
<protein>
    <submittedName>
        <fullName evidence="1">Uncharacterized protein</fullName>
    </submittedName>
</protein>
<accession>A0A2H4P8C9</accession>
<organism evidence="1 2">
    <name type="scientific">Pseudomonas phage ventosus</name>
    <dbReference type="NCBI Taxonomy" id="2048980"/>
    <lineage>
        <taxon>Viruses</taxon>
        <taxon>Duplodnaviria</taxon>
        <taxon>Heunggongvirae</taxon>
        <taxon>Uroviricota</taxon>
        <taxon>Caudoviricetes</taxon>
        <taxon>Vandenendeviridae</taxon>
        <taxon>Gorskivirinae</taxon>
        <taxon>Ventosusvirus</taxon>
        <taxon>Ventosusvirus ventosus</taxon>
    </lineage>
</organism>
<gene>
    <name evidence="1" type="ORF">CNR37_00093</name>
</gene>
<dbReference type="EMBL" id="MG018930">
    <property type="protein sequence ID" value="ATW58300.1"/>
    <property type="molecule type" value="Genomic_DNA"/>
</dbReference>
<name>A0A2H4P8C9_9CAUD</name>
<evidence type="ECO:0000313" key="1">
    <source>
        <dbReference type="EMBL" id="ATW58300.1"/>
    </source>
</evidence>